<organism evidence="1 2">
    <name type="scientific">Telmatocola sphagniphila</name>
    <dbReference type="NCBI Taxonomy" id="1123043"/>
    <lineage>
        <taxon>Bacteria</taxon>
        <taxon>Pseudomonadati</taxon>
        <taxon>Planctomycetota</taxon>
        <taxon>Planctomycetia</taxon>
        <taxon>Gemmatales</taxon>
        <taxon>Gemmataceae</taxon>
    </lineage>
</organism>
<dbReference type="EMBL" id="CP074694">
    <property type="protein sequence ID" value="QVL31322.1"/>
    <property type="molecule type" value="Genomic_DNA"/>
</dbReference>
<protein>
    <recommendedName>
        <fullName evidence="3">HTH cro/C1-type domain-containing protein</fullName>
    </recommendedName>
</protein>
<name>A0A8E6B4R6_9BACT</name>
<evidence type="ECO:0000313" key="1">
    <source>
        <dbReference type="EMBL" id="QVL31322.1"/>
    </source>
</evidence>
<dbReference type="KEGG" id="tsph:KIH39_21115"/>
<dbReference type="GO" id="GO:0003677">
    <property type="term" value="F:DNA binding"/>
    <property type="evidence" value="ECO:0007669"/>
    <property type="project" value="InterPro"/>
</dbReference>
<dbReference type="Proteomes" id="UP000676194">
    <property type="component" value="Chromosome"/>
</dbReference>
<evidence type="ECO:0000313" key="2">
    <source>
        <dbReference type="Proteomes" id="UP000676194"/>
    </source>
</evidence>
<dbReference type="RefSeq" id="WP_213495203.1">
    <property type="nucleotide sequence ID" value="NZ_CP074694.1"/>
</dbReference>
<dbReference type="InterPro" id="IPR010982">
    <property type="entry name" value="Lambda_DNA-bd_dom_sf"/>
</dbReference>
<evidence type="ECO:0008006" key="3">
    <source>
        <dbReference type="Google" id="ProtNLM"/>
    </source>
</evidence>
<accession>A0A8E6B4R6</accession>
<gene>
    <name evidence="1" type="ORF">KIH39_21115</name>
</gene>
<dbReference type="AlphaFoldDB" id="A0A8E6B4R6"/>
<keyword evidence="2" id="KW-1185">Reference proteome</keyword>
<sequence>MTVAVFDLNSRRKALKMPVDILVKRSGVPRPTVFRILRGNTDKVRFGYVQRVAEVLGLGFGQPALDPEELRRQEAKRKARLLRRLTQGTMGLEAQAVSDEVLSELEEMTIAKLLAGKGRKLWSD</sequence>
<proteinExistence type="predicted"/>
<dbReference type="SUPFAM" id="SSF47413">
    <property type="entry name" value="lambda repressor-like DNA-binding domains"/>
    <property type="match status" value="1"/>
</dbReference>
<reference evidence="1" key="1">
    <citation type="submission" date="2021-05" db="EMBL/GenBank/DDBJ databases">
        <title>Complete genome sequence of the cellulolytic planctomycete Telmatocola sphagniphila SP2T and characterization of the first cellulase from planctomycetes.</title>
        <authorList>
            <person name="Rakitin A.L."/>
            <person name="Beletsky A.V."/>
            <person name="Naumoff D.G."/>
            <person name="Kulichevskaya I.S."/>
            <person name="Mardanov A.V."/>
            <person name="Ravin N.V."/>
            <person name="Dedysh S.N."/>
        </authorList>
    </citation>
    <scope>NUCLEOTIDE SEQUENCE</scope>
    <source>
        <strain evidence="1">SP2T</strain>
    </source>
</reference>